<dbReference type="AlphaFoldDB" id="A0A396RQS3"/>
<dbReference type="Proteomes" id="UP000266693">
    <property type="component" value="Unassembled WGS sequence"/>
</dbReference>
<name>A0A396RQS3_9SPHN</name>
<dbReference type="SUPFAM" id="SSF51556">
    <property type="entry name" value="Metallo-dependent hydrolases"/>
    <property type="match status" value="1"/>
</dbReference>
<dbReference type="PANTHER" id="PTHR10443">
    <property type="entry name" value="MICROSOMAL DIPEPTIDASE"/>
    <property type="match status" value="1"/>
</dbReference>
<dbReference type="EMBL" id="QWLV01000001">
    <property type="protein sequence ID" value="RHW18729.1"/>
    <property type="molecule type" value="Genomic_DNA"/>
</dbReference>
<accession>A0A396RQS3</accession>
<dbReference type="Gene3D" id="1.10.287.650">
    <property type="entry name" value="L27 domain"/>
    <property type="match status" value="1"/>
</dbReference>
<comment type="caution">
    <text evidence="2">The sequence shown here is derived from an EMBL/GenBank/DDBJ whole genome shotgun (WGS) entry which is preliminary data.</text>
</comment>
<evidence type="ECO:0000256" key="1">
    <source>
        <dbReference type="SAM" id="SignalP"/>
    </source>
</evidence>
<dbReference type="GO" id="GO:0070573">
    <property type="term" value="F:metallodipeptidase activity"/>
    <property type="evidence" value="ECO:0007669"/>
    <property type="project" value="InterPro"/>
</dbReference>
<evidence type="ECO:0000313" key="3">
    <source>
        <dbReference type="Proteomes" id="UP000266693"/>
    </source>
</evidence>
<protein>
    <submittedName>
        <fullName evidence="2">Membrane dipeptidase</fullName>
    </submittedName>
</protein>
<dbReference type="CDD" id="cd01301">
    <property type="entry name" value="rDP_like"/>
    <property type="match status" value="1"/>
</dbReference>
<dbReference type="RefSeq" id="WP_118862236.1">
    <property type="nucleotide sequence ID" value="NZ_QWLV01000001.1"/>
</dbReference>
<reference evidence="2 3" key="1">
    <citation type="submission" date="2018-08" db="EMBL/GenBank/DDBJ databases">
        <title>The multiple taxonomic identification of Sphingomonas gilva.</title>
        <authorList>
            <person name="Zhu D."/>
            <person name="Zheng S."/>
        </authorList>
    </citation>
    <scope>NUCLEOTIDE SEQUENCE [LARGE SCALE GENOMIC DNA]</scope>
    <source>
        <strain evidence="2 3">ZDH117</strain>
    </source>
</reference>
<dbReference type="GO" id="GO:0006508">
    <property type="term" value="P:proteolysis"/>
    <property type="evidence" value="ECO:0007669"/>
    <property type="project" value="InterPro"/>
</dbReference>
<dbReference type="PROSITE" id="PS51365">
    <property type="entry name" value="RENAL_DIPEPTIDASE_2"/>
    <property type="match status" value="1"/>
</dbReference>
<feature type="signal peptide" evidence="1">
    <location>
        <begin position="1"/>
        <end position="19"/>
    </location>
</feature>
<dbReference type="Gene3D" id="3.20.20.140">
    <property type="entry name" value="Metal-dependent hydrolases"/>
    <property type="match status" value="1"/>
</dbReference>
<feature type="chain" id="PRO_5017194609" evidence="1">
    <location>
        <begin position="20"/>
        <end position="407"/>
    </location>
</feature>
<keyword evidence="1" id="KW-0732">Signal</keyword>
<dbReference type="InterPro" id="IPR032466">
    <property type="entry name" value="Metal_Hydrolase"/>
</dbReference>
<proteinExistence type="predicted"/>
<evidence type="ECO:0000313" key="2">
    <source>
        <dbReference type="EMBL" id="RHW18729.1"/>
    </source>
</evidence>
<dbReference type="OrthoDB" id="9804920at2"/>
<keyword evidence="3" id="KW-1185">Reference proteome</keyword>
<sequence length="407" mass="43959">MTRSSHRFAALSLTVSLLAACAMPPETDPPATTADARAIHERALVLDTHLDTPAFFDLPGWKITDRHSVATDTSEVDIPRMKEGGLDGGFFVIYTSSGPLTAEGYAVAKAHMIRRSDAILRVVRENPDAMQLALTADDAEKIAASGKRIVYVSVENSLGVGDDAAGMRSFMAELYKRGVRMASPVHVKQNQLADSANEPGRFGGFSPLGKQWLAEVNRLGMIPDASHASDAVFDQMLELSTTPIILSHSGPKAVFDHPRNIDDARIRRLAEKGGVIMINSIYLAPRTNNAEREKLSAELDKTPVGPRREEIARKIHAINQVSPVEKADFEMYMASMLHVLKLVGPDHVGLGADWDGGGGVAGMEDVAALPKITERLLAEGYSEADIRKILGGNVIRLLRAAEAAKGR</sequence>
<dbReference type="Pfam" id="PF01244">
    <property type="entry name" value="Peptidase_M19"/>
    <property type="match status" value="1"/>
</dbReference>
<gene>
    <name evidence="2" type="ORF">D1610_00755</name>
</gene>
<dbReference type="InterPro" id="IPR008257">
    <property type="entry name" value="Pept_M19"/>
</dbReference>
<dbReference type="PROSITE" id="PS51257">
    <property type="entry name" value="PROKAR_LIPOPROTEIN"/>
    <property type="match status" value="1"/>
</dbReference>
<organism evidence="2 3">
    <name type="scientific">Sphingomonas gilva</name>
    <dbReference type="NCBI Taxonomy" id="2305907"/>
    <lineage>
        <taxon>Bacteria</taxon>
        <taxon>Pseudomonadati</taxon>
        <taxon>Pseudomonadota</taxon>
        <taxon>Alphaproteobacteria</taxon>
        <taxon>Sphingomonadales</taxon>
        <taxon>Sphingomonadaceae</taxon>
        <taxon>Sphingomonas</taxon>
    </lineage>
</organism>
<dbReference type="PANTHER" id="PTHR10443:SF12">
    <property type="entry name" value="DIPEPTIDASE"/>
    <property type="match status" value="1"/>
</dbReference>